<feature type="binding site" evidence="10">
    <location>
        <position position="300"/>
    </location>
    <ligand>
        <name>ATP</name>
        <dbReference type="ChEBI" id="CHEBI:30616"/>
    </ligand>
</feature>
<dbReference type="EC" id="2.7.2.3" evidence="4 11"/>
<evidence type="ECO:0000256" key="1">
    <source>
        <dbReference type="ARBA" id="ARBA00000642"/>
    </source>
</evidence>
<dbReference type="PRINTS" id="PR00477">
    <property type="entry name" value="PHGLYCKINASE"/>
</dbReference>
<dbReference type="KEGG" id="nri:NRI_0411"/>
<evidence type="ECO:0000313" key="12">
    <source>
        <dbReference type="EMBL" id="ACT69402.1"/>
    </source>
</evidence>
<comment type="catalytic activity">
    <reaction evidence="1 11">
        <text>(2R)-3-phosphoglycerate + ATP = (2R)-3-phospho-glyceroyl phosphate + ADP</text>
        <dbReference type="Rhea" id="RHEA:14801"/>
        <dbReference type="ChEBI" id="CHEBI:30616"/>
        <dbReference type="ChEBI" id="CHEBI:57604"/>
        <dbReference type="ChEBI" id="CHEBI:58272"/>
        <dbReference type="ChEBI" id="CHEBI:456216"/>
        <dbReference type="EC" id="2.7.2.3"/>
    </reaction>
</comment>
<dbReference type="GO" id="GO:0006096">
    <property type="term" value="P:glycolytic process"/>
    <property type="evidence" value="ECO:0007669"/>
    <property type="project" value="InterPro"/>
</dbReference>
<dbReference type="GO" id="GO:0043531">
    <property type="term" value="F:ADP binding"/>
    <property type="evidence" value="ECO:0007669"/>
    <property type="project" value="TreeGrafter"/>
</dbReference>
<dbReference type="InterPro" id="IPR036043">
    <property type="entry name" value="Phosphoglycerate_kinase_sf"/>
</dbReference>
<dbReference type="PROSITE" id="PS00111">
    <property type="entry name" value="PGLYCERATE_KINASE"/>
    <property type="match status" value="1"/>
</dbReference>
<dbReference type="RefSeq" id="WP_015816290.1">
    <property type="nucleotide sequence ID" value="NC_013009.1"/>
</dbReference>
<evidence type="ECO:0000256" key="2">
    <source>
        <dbReference type="ARBA" id="ARBA00008982"/>
    </source>
</evidence>
<dbReference type="InterPro" id="IPR015911">
    <property type="entry name" value="Phosphoglycerate_kinase_CS"/>
</dbReference>
<feature type="binding site" evidence="9">
    <location>
        <position position="109"/>
    </location>
    <ligand>
        <name>(2R)-3-phosphoglycerate</name>
        <dbReference type="ChEBI" id="CHEBI:58272"/>
    </ligand>
</feature>
<dbReference type="AlphaFoldDB" id="C6V4S7"/>
<keyword evidence="13" id="KW-1185">Reference proteome</keyword>
<dbReference type="GO" id="GO:0004618">
    <property type="term" value="F:phosphoglycerate kinase activity"/>
    <property type="evidence" value="ECO:0007669"/>
    <property type="project" value="UniProtKB-EC"/>
</dbReference>
<evidence type="ECO:0000256" key="7">
    <source>
        <dbReference type="ARBA" id="ARBA00022777"/>
    </source>
</evidence>
<accession>C6V4S7</accession>
<comment type="subunit">
    <text evidence="3">Monomer.</text>
</comment>
<dbReference type="PANTHER" id="PTHR11406">
    <property type="entry name" value="PHOSPHOGLYCERATE KINASE"/>
    <property type="match status" value="1"/>
</dbReference>
<evidence type="ECO:0000256" key="4">
    <source>
        <dbReference type="ARBA" id="ARBA00013061"/>
    </source>
</evidence>
<feature type="binding site" evidence="9">
    <location>
        <begin position="17"/>
        <end position="19"/>
    </location>
    <ligand>
        <name>substrate</name>
    </ligand>
</feature>
<dbReference type="InterPro" id="IPR001576">
    <property type="entry name" value="Phosphoglycerate_kinase"/>
</dbReference>
<evidence type="ECO:0000256" key="11">
    <source>
        <dbReference type="RuleBase" id="RU000532"/>
    </source>
</evidence>
<evidence type="ECO:0000256" key="8">
    <source>
        <dbReference type="ARBA" id="ARBA00022840"/>
    </source>
</evidence>
<sequence>MIEIEDIKECRVVLRVDFNVPVNQEGLITDFSRIAIVLPTINLLLRNGCSILLVSHFGKPTAAIKEKFSFERIIRQICQFTGLDIRVVSDLSDELLLGQGEIVLLENVRFFAGEVENDSEFAMLIARYGDVYVNDAFSVSHREHASIVGLPQFLPSAMGLAFLREYQELDSAATKGTVAVIGGSKISTKLPLIRGLLKKVKMVILGGALVNVILRSRGYNIGRSMCEDCHCDISLPELFIPFDFVTSRGVDDQNFHFADARMIPQDEMILDIGPASLIAMKGILSKAEKILWNGPIGAFEFEPFCTGTHELARFVSFLTKNANIKSIIGGGDTLAAIKSVQEPCFSYISTSGGAFLKFQEEGTLPGIEAIKKCEVQSR</sequence>
<dbReference type="EMBL" id="CP001431">
    <property type="protein sequence ID" value="ACT69402.1"/>
    <property type="molecule type" value="Genomic_DNA"/>
</dbReference>
<evidence type="ECO:0000313" key="13">
    <source>
        <dbReference type="Proteomes" id="UP000001627"/>
    </source>
</evidence>
<keyword evidence="6" id="KW-0547">Nucleotide-binding</keyword>
<protein>
    <recommendedName>
        <fullName evidence="4 11">Phosphoglycerate kinase</fullName>
        <ecNumber evidence="4 11">2.7.2.3</ecNumber>
    </recommendedName>
</protein>
<evidence type="ECO:0000256" key="10">
    <source>
        <dbReference type="PIRSR" id="PIRSR000724-2"/>
    </source>
</evidence>
<feature type="binding site" evidence="10">
    <location>
        <position position="189"/>
    </location>
    <ligand>
        <name>ATP</name>
        <dbReference type="ChEBI" id="CHEBI:30616"/>
    </ligand>
</feature>
<keyword evidence="8 10" id="KW-0067">ATP-binding</keyword>
<dbReference type="GO" id="GO:0006094">
    <property type="term" value="P:gluconeogenesis"/>
    <property type="evidence" value="ECO:0007669"/>
    <property type="project" value="TreeGrafter"/>
</dbReference>
<comment type="similarity">
    <text evidence="2 11">Belongs to the phosphoglycerate kinase family.</text>
</comment>
<evidence type="ECO:0000256" key="3">
    <source>
        <dbReference type="ARBA" id="ARBA00011245"/>
    </source>
</evidence>
<name>C6V4S7_NEORI</name>
<proteinExistence type="inferred from homology"/>
<evidence type="ECO:0000256" key="6">
    <source>
        <dbReference type="ARBA" id="ARBA00022741"/>
    </source>
</evidence>
<dbReference type="HOGENOM" id="CLU_025427_0_2_5"/>
<evidence type="ECO:0000256" key="5">
    <source>
        <dbReference type="ARBA" id="ARBA00022679"/>
    </source>
</evidence>
<feature type="binding site" evidence="9">
    <location>
        <begin position="56"/>
        <end position="59"/>
    </location>
    <ligand>
        <name>substrate</name>
    </ligand>
</feature>
<gene>
    <name evidence="12" type="primary">pgk</name>
    <name evidence="12" type="ordered locus">NRI_0411</name>
</gene>
<keyword evidence="7 11" id="KW-0418">Kinase</keyword>
<dbReference type="GO" id="GO:0005829">
    <property type="term" value="C:cytosol"/>
    <property type="evidence" value="ECO:0007669"/>
    <property type="project" value="TreeGrafter"/>
</dbReference>
<dbReference type="Proteomes" id="UP000001627">
    <property type="component" value="Chromosome"/>
</dbReference>
<dbReference type="GO" id="GO:0005524">
    <property type="term" value="F:ATP binding"/>
    <property type="evidence" value="ECO:0007669"/>
    <property type="project" value="UniProtKB-KW"/>
</dbReference>
<dbReference type="OrthoDB" id="9808460at2"/>
<dbReference type="SUPFAM" id="SSF53748">
    <property type="entry name" value="Phosphoglycerate kinase"/>
    <property type="match status" value="1"/>
</dbReference>
<dbReference type="eggNOG" id="COG0126">
    <property type="taxonomic scope" value="Bacteria"/>
</dbReference>
<feature type="binding site" evidence="10">
    <location>
        <begin position="330"/>
        <end position="333"/>
    </location>
    <ligand>
        <name>ATP</name>
        <dbReference type="ChEBI" id="CHEBI:30616"/>
    </ligand>
</feature>
<feature type="binding site" evidence="9">
    <location>
        <position position="33"/>
    </location>
    <ligand>
        <name>(2R)-3-phosphoglycerate</name>
        <dbReference type="ChEBI" id="CHEBI:58272"/>
    </ligand>
</feature>
<keyword evidence="5 11" id="KW-0808">Transferase</keyword>
<dbReference type="InterPro" id="IPR015824">
    <property type="entry name" value="Phosphoglycerate_kinase_N"/>
</dbReference>
<dbReference type="PANTHER" id="PTHR11406:SF23">
    <property type="entry name" value="PHOSPHOGLYCERATE KINASE 1, CHLOROPLASTIC-RELATED"/>
    <property type="match status" value="1"/>
</dbReference>
<dbReference type="PIRSF" id="PIRSF000724">
    <property type="entry name" value="Pgk"/>
    <property type="match status" value="1"/>
</dbReference>
<dbReference type="Gene3D" id="3.40.50.1260">
    <property type="entry name" value="Phosphoglycerate kinase, N-terminal domain"/>
    <property type="match status" value="2"/>
</dbReference>
<dbReference type="Pfam" id="PF00162">
    <property type="entry name" value="PGK"/>
    <property type="match status" value="1"/>
</dbReference>
<organism evidence="12 13">
    <name type="scientific">Neorickettsia risticii (strain Illinois)</name>
    <dbReference type="NCBI Taxonomy" id="434131"/>
    <lineage>
        <taxon>Bacteria</taxon>
        <taxon>Pseudomonadati</taxon>
        <taxon>Pseudomonadota</taxon>
        <taxon>Alphaproteobacteria</taxon>
        <taxon>Rickettsiales</taxon>
        <taxon>Anaplasmataceae</taxon>
        <taxon>Neorickettsia</taxon>
    </lineage>
</organism>
<feature type="binding site" evidence="9">
    <location>
        <position position="142"/>
    </location>
    <ligand>
        <name>(2R)-3-phosphoglycerate</name>
        <dbReference type="ChEBI" id="CHEBI:58272"/>
    </ligand>
</feature>
<evidence type="ECO:0000256" key="9">
    <source>
        <dbReference type="PIRSR" id="PIRSR000724-1"/>
    </source>
</evidence>
<dbReference type="STRING" id="434131.NRI_0411"/>
<reference evidence="12 13" key="1">
    <citation type="journal article" date="2009" name="Nucleic Acids Res.">
        <title>Analysis of complete genome sequence of Neorickettsia risticii: causative agent of Potomac horse fever.</title>
        <authorList>
            <person name="Lin M."/>
            <person name="Zhang C."/>
            <person name="Gibson K."/>
            <person name="Rikihisa Y."/>
        </authorList>
    </citation>
    <scope>NUCLEOTIDE SEQUENCE [LARGE SCALE GENOMIC DNA]</scope>
    <source>
        <strain evidence="12 13">Illinois</strain>
    </source>
</reference>